<dbReference type="Pfam" id="PF13884">
    <property type="entry name" value="Peptidase_S74"/>
    <property type="match status" value="1"/>
</dbReference>
<gene>
    <name evidence="4" type="ORF">H9X54_007870</name>
</gene>
<dbReference type="NCBIfam" id="TIGR04183">
    <property type="entry name" value="Por_Secre_tail"/>
    <property type="match status" value="1"/>
</dbReference>
<dbReference type="RefSeq" id="WP_187657770.1">
    <property type="nucleotide sequence ID" value="NZ_JACSOD020000472.1"/>
</dbReference>
<organism evidence="4 5">
    <name type="scientific">Flavobacterium macrobrachii</name>
    <dbReference type="NCBI Taxonomy" id="591204"/>
    <lineage>
        <taxon>Bacteria</taxon>
        <taxon>Pseudomonadati</taxon>
        <taxon>Bacteroidota</taxon>
        <taxon>Flavobacteriia</taxon>
        <taxon>Flavobacteriales</taxon>
        <taxon>Flavobacteriaceae</taxon>
        <taxon>Flavobacterium</taxon>
    </lineage>
</organism>
<evidence type="ECO:0000256" key="1">
    <source>
        <dbReference type="ARBA" id="ARBA00022729"/>
    </source>
</evidence>
<evidence type="ECO:0000313" key="5">
    <source>
        <dbReference type="Proteomes" id="UP000759529"/>
    </source>
</evidence>
<keyword evidence="1 2" id="KW-0732">Signal</keyword>
<dbReference type="InterPro" id="IPR026444">
    <property type="entry name" value="Secre_tail"/>
</dbReference>
<comment type="caution">
    <text evidence="4">The sequence shown here is derived from an EMBL/GenBank/DDBJ whole genome shotgun (WGS) entry which is preliminary data.</text>
</comment>
<feature type="domain" description="Peptidase S74" evidence="3">
    <location>
        <begin position="421"/>
        <end position="517"/>
    </location>
</feature>
<dbReference type="Gene3D" id="1.10.10.10">
    <property type="entry name" value="Winged helix-like DNA-binding domain superfamily/Winged helix DNA-binding domain"/>
    <property type="match status" value="1"/>
</dbReference>
<dbReference type="InterPro" id="IPR030392">
    <property type="entry name" value="S74_ICA"/>
</dbReference>
<reference evidence="4 5" key="1">
    <citation type="submission" date="2021-02" db="EMBL/GenBank/DDBJ databases">
        <authorList>
            <person name="Jung H.S."/>
            <person name="Chun B.H."/>
            <person name="Jeon C.O."/>
        </authorList>
    </citation>
    <scope>NUCLEOTIDE SEQUENCE [LARGE SCALE GENOMIC DNA]</scope>
    <source>
        <strain evidence="4 5">LMG 25203</strain>
    </source>
</reference>
<feature type="chain" id="PRO_5046666122" evidence="2">
    <location>
        <begin position="22"/>
        <end position="618"/>
    </location>
</feature>
<keyword evidence="5" id="KW-1185">Reference proteome</keyword>
<dbReference type="Proteomes" id="UP000759529">
    <property type="component" value="Unassembled WGS sequence"/>
</dbReference>
<name>A0ABS2CW99_9FLAO</name>
<accession>A0ABS2CW99</accession>
<dbReference type="EMBL" id="JACSOD020000472">
    <property type="protein sequence ID" value="MBM6499217.1"/>
    <property type="molecule type" value="Genomic_DNA"/>
</dbReference>
<sequence length="618" mass="65215">MKIKFILFVCIHFCLQNVILAQNNLLVNAPVTATPGANHNTVFGLNSGLSQTSASENSLFGSFAGSNLKVGSKNTLLGYQSGLTLKDGLNNTFVGEGSGIWSNGTNNVYIGSLSGKGNAASTSLNTGTANTFVGTNSGAGNTSGSENVFFGLLTGQNNTIGFKNTFIGQRSGQANTTGNLNIAVGSQAGNFNATGSGNVFIGNSSGVNNISGSANLYLGNSAGSSGTNSNGNIFIGNGVQSISSVSNELFIGNSISDTPLIRGNLNNRDLIFNLNNNVNSRLVVNSFNTGNASGTSGLRFANLTSNNTNLVAPTGRVLTVNANGDVVLTSDQVSTGSTGITNSCTNNVNFVPKTADNSGNLTCSQIFDNGTNVGIGTGSQSTSFFDYTIMSGDFSAEATTPGNAKLRVAGVTWSNGFYAASDKKFKKDIKQIASSLEAIQKIDGKTYSWNKNENKDRNFDQGLHSGFIAQELEKVLPHLVATSGDGSKAVNYIELMPYLVEAIKEQQTQISELKSQIAQNNKLHTLDFIKFFNTKIINVSPNPSDSFIEVSFNIDSEIKSAYLEVFDLQGSLQSSLKISERGLEVKRVLQKDNFATGIYILSLSVNGKSIDTKRIVFN</sequence>
<evidence type="ECO:0000259" key="3">
    <source>
        <dbReference type="PROSITE" id="PS51688"/>
    </source>
</evidence>
<dbReference type="InterPro" id="IPR036388">
    <property type="entry name" value="WH-like_DNA-bd_sf"/>
</dbReference>
<evidence type="ECO:0000256" key="2">
    <source>
        <dbReference type="SAM" id="SignalP"/>
    </source>
</evidence>
<evidence type="ECO:0000313" key="4">
    <source>
        <dbReference type="EMBL" id="MBM6499217.1"/>
    </source>
</evidence>
<protein>
    <submittedName>
        <fullName evidence="4">Tail fiber domain-containing protein</fullName>
    </submittedName>
</protein>
<dbReference type="PROSITE" id="PS51688">
    <property type="entry name" value="ICA"/>
    <property type="match status" value="1"/>
</dbReference>
<feature type="signal peptide" evidence="2">
    <location>
        <begin position="1"/>
        <end position="21"/>
    </location>
</feature>
<proteinExistence type="predicted"/>